<dbReference type="AlphaFoldDB" id="A0A814PPW6"/>
<keyword evidence="4" id="KW-0732">Signal</keyword>
<evidence type="ECO:0000313" key="8">
    <source>
        <dbReference type="Proteomes" id="UP000663828"/>
    </source>
</evidence>
<dbReference type="Gene3D" id="2.60.120.260">
    <property type="entry name" value="Galactose-binding domain-like"/>
    <property type="match status" value="1"/>
</dbReference>
<sequence>MNWQLSVNFCFLMPVLTLCLAQQQPVDSSANAKTRQVLTFLAGLAQQGKVLSGQFAGYSPDTFSTSIIDQITQQIGKTPGILGCDWACGWNYKTPPEDLINYSCNSALKTHWNLGGLVTVNMHLPNPVSSNGGGYKDRWNLNFADLINTTTQTGQRWRLFLDRMADGLNDLQQAGVTVLFRPFHEMNGEWFYWGNQDAQTFRNVWIDMFNYLTNTKNIHNVLWVYSPDHSRGNHLAYYPGSAYVDVVALDVYTDDPNSMNGYDEMITLNKVFALGEVGPSTVNNQFQYTRWLTAIETKFPNITYFLAWNDGWAPISNKYACAFYNHHRVLNREDMTLNNTLLTTTTISTTAPSTVSSTTVSSTQVSTVSSSSGTTSSSTSPIVIYNFSNGIGQWQGWNLNGGPWQSNEFTFSSTDSLKADVQLYSGSKSSMYTNQASTFTFSGYQRLVVRARVASWGFSSSGTMGAKLYIKTGSSWTWYDSGLTQLNSNSATQIVLNLSTISAADLAYIREVGVEFTSSDNGSQTAVYIAYITAEN</sequence>
<dbReference type="EMBL" id="CAJNOJ010000003">
    <property type="protein sequence ID" value="CAF0736782.1"/>
    <property type="molecule type" value="Genomic_DNA"/>
</dbReference>
<dbReference type="InterPro" id="IPR008979">
    <property type="entry name" value="Galactose-bd-like_sf"/>
</dbReference>
<dbReference type="OrthoDB" id="6595287at2759"/>
<feature type="domain" description="GH26" evidence="5">
    <location>
        <begin position="32"/>
        <end position="333"/>
    </location>
</feature>
<keyword evidence="3" id="KW-0326">Glycosidase</keyword>
<dbReference type="SUPFAM" id="SSF51445">
    <property type="entry name" value="(Trans)glycosidases"/>
    <property type="match status" value="1"/>
</dbReference>
<reference evidence="7" key="1">
    <citation type="submission" date="2021-02" db="EMBL/GenBank/DDBJ databases">
        <authorList>
            <person name="Nowell W R."/>
        </authorList>
    </citation>
    <scope>NUCLEOTIDE SEQUENCE</scope>
</reference>
<proteinExistence type="inferred from homology"/>
<dbReference type="InterPro" id="IPR017853">
    <property type="entry name" value="GH"/>
</dbReference>
<evidence type="ECO:0000256" key="3">
    <source>
        <dbReference type="ARBA" id="ARBA00023295"/>
    </source>
</evidence>
<dbReference type="PRINTS" id="PR00739">
    <property type="entry name" value="GLHYDRLASE26"/>
</dbReference>
<gene>
    <name evidence="6" type="ORF">EDS130_LOCUS1485</name>
    <name evidence="7" type="ORF">XAT740_LOCUS18769</name>
</gene>
<dbReference type="PROSITE" id="PS51764">
    <property type="entry name" value="GH26"/>
    <property type="match status" value="1"/>
</dbReference>
<dbReference type="Gene3D" id="3.20.20.80">
    <property type="entry name" value="Glycosidases"/>
    <property type="match status" value="1"/>
</dbReference>
<dbReference type="Pfam" id="PF02156">
    <property type="entry name" value="Glyco_hydro_26"/>
    <property type="match status" value="1"/>
</dbReference>
<keyword evidence="2" id="KW-0378">Hydrolase</keyword>
<feature type="signal peptide" evidence="4">
    <location>
        <begin position="1"/>
        <end position="21"/>
    </location>
</feature>
<dbReference type="PANTHER" id="PTHR40079">
    <property type="entry name" value="MANNAN ENDO-1,4-BETA-MANNOSIDASE E-RELATED"/>
    <property type="match status" value="1"/>
</dbReference>
<evidence type="ECO:0000313" key="7">
    <source>
        <dbReference type="EMBL" id="CAF1109098.1"/>
    </source>
</evidence>
<organism evidence="7 8">
    <name type="scientific">Adineta ricciae</name>
    <name type="common">Rotifer</name>
    <dbReference type="NCBI Taxonomy" id="249248"/>
    <lineage>
        <taxon>Eukaryota</taxon>
        <taxon>Metazoa</taxon>
        <taxon>Spiralia</taxon>
        <taxon>Gnathifera</taxon>
        <taxon>Rotifera</taxon>
        <taxon>Eurotatoria</taxon>
        <taxon>Bdelloidea</taxon>
        <taxon>Adinetida</taxon>
        <taxon>Adinetidae</taxon>
        <taxon>Adineta</taxon>
    </lineage>
</organism>
<dbReference type="SUPFAM" id="SSF49785">
    <property type="entry name" value="Galactose-binding domain-like"/>
    <property type="match status" value="1"/>
</dbReference>
<protein>
    <recommendedName>
        <fullName evidence="5">GH26 domain-containing protein</fullName>
    </recommendedName>
</protein>
<comment type="caution">
    <text evidence="7">The sequence shown here is derived from an EMBL/GenBank/DDBJ whole genome shotgun (WGS) entry which is preliminary data.</text>
</comment>
<evidence type="ECO:0000259" key="5">
    <source>
        <dbReference type="PROSITE" id="PS51764"/>
    </source>
</evidence>
<dbReference type="InterPro" id="IPR049475">
    <property type="entry name" value="Mann_GBD_bact"/>
</dbReference>
<feature type="chain" id="PRO_5035685008" description="GH26 domain-containing protein" evidence="4">
    <location>
        <begin position="22"/>
        <end position="536"/>
    </location>
</feature>
<dbReference type="GO" id="GO:0016985">
    <property type="term" value="F:mannan endo-1,4-beta-mannosidase activity"/>
    <property type="evidence" value="ECO:0007669"/>
    <property type="project" value="InterPro"/>
</dbReference>
<dbReference type="GO" id="GO:0006080">
    <property type="term" value="P:substituted mannan metabolic process"/>
    <property type="evidence" value="ECO:0007669"/>
    <property type="project" value="InterPro"/>
</dbReference>
<dbReference type="PANTHER" id="PTHR40079:SF4">
    <property type="entry name" value="GH26 DOMAIN-CONTAINING PROTEIN-RELATED"/>
    <property type="match status" value="1"/>
</dbReference>
<name>A0A814PPW6_ADIRI</name>
<dbReference type="Proteomes" id="UP000663852">
    <property type="component" value="Unassembled WGS sequence"/>
</dbReference>
<evidence type="ECO:0000256" key="1">
    <source>
        <dbReference type="ARBA" id="ARBA00007754"/>
    </source>
</evidence>
<dbReference type="Pfam" id="PF21253">
    <property type="entry name" value="Mann_GBD_bact"/>
    <property type="match status" value="1"/>
</dbReference>
<dbReference type="EMBL" id="CAJNOR010001261">
    <property type="protein sequence ID" value="CAF1109098.1"/>
    <property type="molecule type" value="Genomic_DNA"/>
</dbReference>
<dbReference type="InterPro" id="IPR000805">
    <property type="entry name" value="Glyco_hydro_26"/>
</dbReference>
<evidence type="ECO:0000256" key="2">
    <source>
        <dbReference type="ARBA" id="ARBA00022801"/>
    </source>
</evidence>
<dbReference type="Proteomes" id="UP000663828">
    <property type="component" value="Unassembled WGS sequence"/>
</dbReference>
<keyword evidence="8" id="KW-1185">Reference proteome</keyword>
<dbReference type="InterPro" id="IPR022790">
    <property type="entry name" value="GH26_dom"/>
</dbReference>
<comment type="similarity">
    <text evidence="1">Belongs to the glycosyl hydrolase 26 family.</text>
</comment>
<evidence type="ECO:0000313" key="6">
    <source>
        <dbReference type="EMBL" id="CAF0736782.1"/>
    </source>
</evidence>
<accession>A0A814PPW6</accession>
<evidence type="ECO:0000256" key="4">
    <source>
        <dbReference type="SAM" id="SignalP"/>
    </source>
</evidence>